<name>A0AAN9UXY0_9PEZI</name>
<feature type="compositionally biased region" description="Polar residues" evidence="1">
    <location>
        <begin position="14"/>
        <end position="26"/>
    </location>
</feature>
<protein>
    <submittedName>
        <fullName evidence="2">Uncharacterized protein</fullName>
    </submittedName>
</protein>
<proteinExistence type="predicted"/>
<comment type="caution">
    <text evidence="2">The sequence shown here is derived from an EMBL/GenBank/DDBJ whole genome shotgun (WGS) entry which is preliminary data.</text>
</comment>
<evidence type="ECO:0000256" key="1">
    <source>
        <dbReference type="SAM" id="MobiDB-lite"/>
    </source>
</evidence>
<feature type="compositionally biased region" description="Basic and acidic residues" evidence="1">
    <location>
        <begin position="1"/>
        <end position="13"/>
    </location>
</feature>
<dbReference type="Proteomes" id="UP001320420">
    <property type="component" value="Unassembled WGS sequence"/>
</dbReference>
<dbReference type="AlphaFoldDB" id="A0AAN9UXY0"/>
<organism evidence="2 3">
    <name type="scientific">Diatrype stigma</name>
    <dbReference type="NCBI Taxonomy" id="117547"/>
    <lineage>
        <taxon>Eukaryota</taxon>
        <taxon>Fungi</taxon>
        <taxon>Dikarya</taxon>
        <taxon>Ascomycota</taxon>
        <taxon>Pezizomycotina</taxon>
        <taxon>Sordariomycetes</taxon>
        <taxon>Xylariomycetidae</taxon>
        <taxon>Xylariales</taxon>
        <taxon>Diatrypaceae</taxon>
        <taxon>Diatrype</taxon>
    </lineage>
</organism>
<dbReference type="EMBL" id="JAKJXP020000014">
    <property type="protein sequence ID" value="KAK7755227.1"/>
    <property type="molecule type" value="Genomic_DNA"/>
</dbReference>
<gene>
    <name evidence="2" type="ORF">SLS62_002732</name>
</gene>
<accession>A0AAN9UXY0</accession>
<evidence type="ECO:0000313" key="2">
    <source>
        <dbReference type="EMBL" id="KAK7755227.1"/>
    </source>
</evidence>
<reference evidence="2 3" key="1">
    <citation type="submission" date="2024-02" db="EMBL/GenBank/DDBJ databases">
        <title>De novo assembly and annotation of 12 fungi associated with fruit tree decline syndrome in Ontario, Canada.</title>
        <authorList>
            <person name="Sulman M."/>
            <person name="Ellouze W."/>
            <person name="Ilyukhin E."/>
        </authorList>
    </citation>
    <scope>NUCLEOTIDE SEQUENCE [LARGE SCALE GENOMIC DNA]</scope>
    <source>
        <strain evidence="2 3">M11/M66-122</strain>
    </source>
</reference>
<feature type="region of interest" description="Disordered" evidence="1">
    <location>
        <begin position="1"/>
        <end position="26"/>
    </location>
</feature>
<keyword evidence="3" id="KW-1185">Reference proteome</keyword>
<sequence>MSTEQQKEQKENSDNQVPDSGTSSVEEQIQEAYAKLPKAGQLVYNKTMVYALKGLYDEAIKSYVEDMNQLKKVVGFDNTKKLQTRASDIKQFQLCVLELIQEAGFN</sequence>
<evidence type="ECO:0000313" key="3">
    <source>
        <dbReference type="Proteomes" id="UP001320420"/>
    </source>
</evidence>